<dbReference type="Proteomes" id="UP000515158">
    <property type="component" value="Unplaced"/>
</dbReference>
<evidence type="ECO:0000313" key="3">
    <source>
        <dbReference type="RefSeq" id="XP_034238325.1"/>
    </source>
</evidence>
<proteinExistence type="predicted"/>
<dbReference type="AlphaFoldDB" id="A0A6P8YMF9"/>
<feature type="chain" id="PRO_5027620429" evidence="1">
    <location>
        <begin position="24"/>
        <end position="121"/>
    </location>
</feature>
<evidence type="ECO:0000313" key="2">
    <source>
        <dbReference type="Proteomes" id="UP000515158"/>
    </source>
</evidence>
<dbReference type="InParanoid" id="A0A6P8YMF9"/>
<organism evidence="3">
    <name type="scientific">Thrips palmi</name>
    <name type="common">Melon thrips</name>
    <dbReference type="NCBI Taxonomy" id="161013"/>
    <lineage>
        <taxon>Eukaryota</taxon>
        <taxon>Metazoa</taxon>
        <taxon>Ecdysozoa</taxon>
        <taxon>Arthropoda</taxon>
        <taxon>Hexapoda</taxon>
        <taxon>Insecta</taxon>
        <taxon>Pterygota</taxon>
        <taxon>Neoptera</taxon>
        <taxon>Paraneoptera</taxon>
        <taxon>Thysanoptera</taxon>
        <taxon>Terebrantia</taxon>
        <taxon>Thripoidea</taxon>
        <taxon>Thripidae</taxon>
        <taxon>Thrips</taxon>
    </lineage>
</organism>
<evidence type="ECO:0000256" key="1">
    <source>
        <dbReference type="SAM" id="SignalP"/>
    </source>
</evidence>
<protein>
    <submittedName>
        <fullName evidence="3">Uncharacterized protein LOC117643505</fullName>
    </submittedName>
</protein>
<accession>A0A6P8YMF9</accession>
<feature type="signal peptide" evidence="1">
    <location>
        <begin position="1"/>
        <end position="23"/>
    </location>
</feature>
<name>A0A6P8YMF9_THRPL</name>
<reference evidence="3" key="1">
    <citation type="submission" date="2025-08" db="UniProtKB">
        <authorList>
            <consortium name="RefSeq"/>
        </authorList>
    </citation>
    <scope>IDENTIFICATION</scope>
    <source>
        <tissue evidence="3">Total insect</tissue>
    </source>
</reference>
<keyword evidence="1" id="KW-0732">Signal</keyword>
<dbReference type="KEGG" id="tpal:117643505"/>
<dbReference type="GeneID" id="117643505"/>
<dbReference type="OrthoDB" id="10471210at2759"/>
<sequence length="121" mass="13167">MKWTLVALCVCACLGFLCVLASAQTPATQDVRLECSEAGTPPLLKSMAARNAIVDVINKLFRCMEKTAASMYRVVMSIVRDVTGCVAKFPTDFFKCLAKLNVPQKISDIINALMETVNCVS</sequence>
<keyword evidence="2" id="KW-1185">Reference proteome</keyword>
<gene>
    <name evidence="3" type="primary">LOC117643505</name>
</gene>
<dbReference type="RefSeq" id="XP_034238325.1">
    <property type="nucleotide sequence ID" value="XM_034382434.1"/>
</dbReference>